<protein>
    <submittedName>
        <fullName evidence="1">Jg18446 protein</fullName>
    </submittedName>
</protein>
<name>A0A8S4SF56_9NEOP</name>
<proteinExistence type="predicted"/>
<organism evidence="1 2">
    <name type="scientific">Pararge aegeria aegeria</name>
    <dbReference type="NCBI Taxonomy" id="348720"/>
    <lineage>
        <taxon>Eukaryota</taxon>
        <taxon>Metazoa</taxon>
        <taxon>Ecdysozoa</taxon>
        <taxon>Arthropoda</taxon>
        <taxon>Hexapoda</taxon>
        <taxon>Insecta</taxon>
        <taxon>Pterygota</taxon>
        <taxon>Neoptera</taxon>
        <taxon>Endopterygota</taxon>
        <taxon>Lepidoptera</taxon>
        <taxon>Glossata</taxon>
        <taxon>Ditrysia</taxon>
        <taxon>Papilionoidea</taxon>
        <taxon>Nymphalidae</taxon>
        <taxon>Satyrinae</taxon>
        <taxon>Satyrini</taxon>
        <taxon>Parargina</taxon>
        <taxon>Pararge</taxon>
    </lineage>
</organism>
<keyword evidence="2" id="KW-1185">Reference proteome</keyword>
<comment type="caution">
    <text evidence="1">The sequence shown here is derived from an EMBL/GenBank/DDBJ whole genome shotgun (WGS) entry which is preliminary data.</text>
</comment>
<reference evidence="1" key="1">
    <citation type="submission" date="2022-03" db="EMBL/GenBank/DDBJ databases">
        <authorList>
            <person name="Lindestad O."/>
        </authorList>
    </citation>
    <scope>NUCLEOTIDE SEQUENCE</scope>
</reference>
<dbReference type="EMBL" id="CAKXAJ010026254">
    <property type="protein sequence ID" value="CAH2264390.1"/>
    <property type="molecule type" value="Genomic_DNA"/>
</dbReference>
<dbReference type="Proteomes" id="UP000838756">
    <property type="component" value="Unassembled WGS sequence"/>
</dbReference>
<sequence length="108" mass="11662">MMFSEVCKIYQSAFGLHVGQRGEPSPSERRTVPCSGASSGLIMMNDDDPKYTAVSSDKETVMLCAAVATRARRFGSPVTDIGHTFTALSLLVCCVDCLMTHNSRGHCN</sequence>
<accession>A0A8S4SF56</accession>
<evidence type="ECO:0000313" key="1">
    <source>
        <dbReference type="EMBL" id="CAH2264390.1"/>
    </source>
</evidence>
<evidence type="ECO:0000313" key="2">
    <source>
        <dbReference type="Proteomes" id="UP000838756"/>
    </source>
</evidence>
<dbReference type="AlphaFoldDB" id="A0A8S4SF56"/>
<gene>
    <name evidence="1" type="primary">jg18446</name>
    <name evidence="1" type="ORF">PAEG_LOCUS24606</name>
</gene>